<gene>
    <name evidence="2" type="ORF">BGZ97_008559</name>
</gene>
<organism evidence="2 3">
    <name type="scientific">Linnemannia gamsii</name>
    <dbReference type="NCBI Taxonomy" id="64522"/>
    <lineage>
        <taxon>Eukaryota</taxon>
        <taxon>Fungi</taxon>
        <taxon>Fungi incertae sedis</taxon>
        <taxon>Mucoromycota</taxon>
        <taxon>Mortierellomycotina</taxon>
        <taxon>Mortierellomycetes</taxon>
        <taxon>Mortierellales</taxon>
        <taxon>Mortierellaceae</taxon>
        <taxon>Linnemannia</taxon>
    </lineage>
</organism>
<accession>A0A9P6QR02</accession>
<evidence type="ECO:0000256" key="1">
    <source>
        <dbReference type="SAM" id="MobiDB-lite"/>
    </source>
</evidence>
<proteinExistence type="predicted"/>
<feature type="region of interest" description="Disordered" evidence="1">
    <location>
        <begin position="50"/>
        <end position="85"/>
    </location>
</feature>
<dbReference type="Proteomes" id="UP000823405">
    <property type="component" value="Unassembled WGS sequence"/>
</dbReference>
<feature type="compositionally biased region" description="Polar residues" evidence="1">
    <location>
        <begin position="50"/>
        <end position="67"/>
    </location>
</feature>
<feature type="non-terminal residue" evidence="2">
    <location>
        <position position="100"/>
    </location>
</feature>
<dbReference type="EMBL" id="JAAAIN010003946">
    <property type="protein sequence ID" value="KAG0283390.1"/>
    <property type="molecule type" value="Genomic_DNA"/>
</dbReference>
<dbReference type="AlphaFoldDB" id="A0A9P6QR02"/>
<keyword evidence="3" id="KW-1185">Reference proteome</keyword>
<evidence type="ECO:0000313" key="3">
    <source>
        <dbReference type="Proteomes" id="UP000823405"/>
    </source>
</evidence>
<sequence>MDDDTPIDFSKLLISPTLTTTTATPPPTTKTTLIATATTDANMAALNSLTSTATPTRQSGHPHSLQAQEEEDEDKGYSLEPTGLDLHGHRLVESRTLVIP</sequence>
<reference evidence="2" key="1">
    <citation type="journal article" date="2020" name="Fungal Divers.">
        <title>Resolving the Mortierellaceae phylogeny through synthesis of multi-gene phylogenetics and phylogenomics.</title>
        <authorList>
            <person name="Vandepol N."/>
            <person name="Liber J."/>
            <person name="Desiro A."/>
            <person name="Na H."/>
            <person name="Kennedy M."/>
            <person name="Barry K."/>
            <person name="Grigoriev I.V."/>
            <person name="Miller A.N."/>
            <person name="O'Donnell K."/>
            <person name="Stajich J.E."/>
            <person name="Bonito G."/>
        </authorList>
    </citation>
    <scope>NUCLEOTIDE SEQUENCE</scope>
    <source>
        <strain evidence="2">NVP60</strain>
    </source>
</reference>
<name>A0A9P6QR02_9FUNG</name>
<comment type="caution">
    <text evidence="2">The sequence shown here is derived from an EMBL/GenBank/DDBJ whole genome shotgun (WGS) entry which is preliminary data.</text>
</comment>
<evidence type="ECO:0000313" key="2">
    <source>
        <dbReference type="EMBL" id="KAG0283390.1"/>
    </source>
</evidence>
<protein>
    <submittedName>
        <fullName evidence="2">Uncharacterized protein</fullName>
    </submittedName>
</protein>